<sequence length="50" mass="5561">MRGQGLTLIGIGISFQWRLGWFSAGADDAFDRCLMIGPIQLLFTNCRGQE</sequence>
<evidence type="ECO:0000313" key="2">
    <source>
        <dbReference type="Proteomes" id="UP000186221"/>
    </source>
</evidence>
<evidence type="ECO:0000313" key="1">
    <source>
        <dbReference type="EMBL" id="SIT16785.1"/>
    </source>
</evidence>
<protein>
    <submittedName>
        <fullName evidence="1">Uncharacterized protein</fullName>
    </submittedName>
</protein>
<dbReference type="Proteomes" id="UP000186221">
    <property type="component" value="Unassembled WGS sequence"/>
</dbReference>
<organism evidence="1 2">
    <name type="scientific">Rhodobacter aestuarii</name>
    <dbReference type="NCBI Taxonomy" id="453582"/>
    <lineage>
        <taxon>Bacteria</taxon>
        <taxon>Pseudomonadati</taxon>
        <taxon>Pseudomonadota</taxon>
        <taxon>Alphaproteobacteria</taxon>
        <taxon>Rhodobacterales</taxon>
        <taxon>Rhodobacter group</taxon>
        <taxon>Rhodobacter</taxon>
    </lineage>
</organism>
<reference evidence="2" key="1">
    <citation type="submission" date="2017-01" db="EMBL/GenBank/DDBJ databases">
        <authorList>
            <person name="Varghese N."/>
            <person name="Submissions S."/>
        </authorList>
    </citation>
    <scope>NUCLEOTIDE SEQUENCE [LARGE SCALE GENOMIC DNA]</scope>
    <source>
        <strain evidence="2">DSM 19945</strain>
    </source>
</reference>
<keyword evidence="2" id="KW-1185">Reference proteome</keyword>
<dbReference type="RefSeq" id="WP_175610471.1">
    <property type="nucleotide sequence ID" value="NZ_FTOG01000012.1"/>
</dbReference>
<name>A0A1N7Q1T2_9RHOB</name>
<gene>
    <name evidence="1" type="ORF">SAMN05421580_11282</name>
</gene>
<accession>A0A1N7Q1T2</accession>
<dbReference type="AlphaFoldDB" id="A0A1N7Q1T2"/>
<proteinExistence type="predicted"/>
<dbReference type="EMBL" id="FTOG01000012">
    <property type="protein sequence ID" value="SIT16785.1"/>
    <property type="molecule type" value="Genomic_DNA"/>
</dbReference>